<dbReference type="Proteomes" id="UP000218231">
    <property type="component" value="Unassembled WGS sequence"/>
</dbReference>
<proteinExistence type="predicted"/>
<reference evidence="1 2" key="1">
    <citation type="journal article" date="2017" name="Curr. Biol.">
        <title>Genome architecture and evolution of a unichromosomal asexual nematode.</title>
        <authorList>
            <person name="Fradin H."/>
            <person name="Zegar C."/>
            <person name="Gutwein M."/>
            <person name="Lucas J."/>
            <person name="Kovtun M."/>
            <person name="Corcoran D."/>
            <person name="Baugh L.R."/>
            <person name="Kiontke K."/>
            <person name="Gunsalus K."/>
            <person name="Fitch D.H."/>
            <person name="Piano F."/>
        </authorList>
    </citation>
    <scope>NUCLEOTIDE SEQUENCE [LARGE SCALE GENOMIC DNA]</scope>
    <source>
        <strain evidence="1">PF1309</strain>
    </source>
</reference>
<dbReference type="EMBL" id="LIAE01003152">
    <property type="protein sequence ID" value="PAV93885.1"/>
    <property type="molecule type" value="Genomic_DNA"/>
</dbReference>
<sequence length="81" mass="8405">MLVVVVLPCVPATATVDLRRISSASISARRTTGMRRSSAASTSGLVRVIAVEVTTTAASATFSAAWPIVTAMPLSRRPCTT</sequence>
<dbReference type="AlphaFoldDB" id="A0A2A2M6L3"/>
<evidence type="ECO:0000313" key="2">
    <source>
        <dbReference type="Proteomes" id="UP000218231"/>
    </source>
</evidence>
<gene>
    <name evidence="1" type="ORF">WR25_26569</name>
</gene>
<organism evidence="1 2">
    <name type="scientific">Diploscapter pachys</name>
    <dbReference type="NCBI Taxonomy" id="2018661"/>
    <lineage>
        <taxon>Eukaryota</taxon>
        <taxon>Metazoa</taxon>
        <taxon>Ecdysozoa</taxon>
        <taxon>Nematoda</taxon>
        <taxon>Chromadorea</taxon>
        <taxon>Rhabditida</taxon>
        <taxon>Rhabditina</taxon>
        <taxon>Rhabditomorpha</taxon>
        <taxon>Rhabditoidea</taxon>
        <taxon>Rhabditidae</taxon>
        <taxon>Diploscapter</taxon>
    </lineage>
</organism>
<protein>
    <submittedName>
        <fullName evidence="1">Uncharacterized protein</fullName>
    </submittedName>
</protein>
<comment type="caution">
    <text evidence="1">The sequence shown here is derived from an EMBL/GenBank/DDBJ whole genome shotgun (WGS) entry which is preliminary data.</text>
</comment>
<name>A0A2A2M6L3_9BILA</name>
<evidence type="ECO:0000313" key="1">
    <source>
        <dbReference type="EMBL" id="PAV93885.1"/>
    </source>
</evidence>
<accession>A0A2A2M6L3</accession>
<keyword evidence="2" id="KW-1185">Reference proteome</keyword>